<organism evidence="2">
    <name type="scientific">hydrothermal vent metagenome</name>
    <dbReference type="NCBI Taxonomy" id="652676"/>
    <lineage>
        <taxon>unclassified sequences</taxon>
        <taxon>metagenomes</taxon>
        <taxon>ecological metagenomes</taxon>
    </lineage>
</organism>
<proteinExistence type="predicted"/>
<dbReference type="AlphaFoldDB" id="A0A3B1DXD3"/>
<evidence type="ECO:0000259" key="1">
    <source>
        <dbReference type="PROSITE" id="PS51352"/>
    </source>
</evidence>
<dbReference type="Gene3D" id="3.40.30.10">
    <property type="entry name" value="Glutaredoxin"/>
    <property type="match status" value="1"/>
</dbReference>
<dbReference type="InterPro" id="IPR036249">
    <property type="entry name" value="Thioredoxin-like_sf"/>
</dbReference>
<dbReference type="GO" id="GO:0016491">
    <property type="term" value="F:oxidoreductase activity"/>
    <property type="evidence" value="ECO:0007669"/>
    <property type="project" value="InterPro"/>
</dbReference>
<dbReference type="InterPro" id="IPR013766">
    <property type="entry name" value="Thioredoxin_domain"/>
</dbReference>
<dbReference type="Pfam" id="PF08534">
    <property type="entry name" value="Redoxin"/>
    <property type="match status" value="1"/>
</dbReference>
<accession>A0A3B1DXD3</accession>
<name>A0A3B1DXD3_9ZZZZ</name>
<dbReference type="PANTHER" id="PTHR42852:SF13">
    <property type="entry name" value="PROTEIN DIPZ"/>
    <property type="match status" value="1"/>
</dbReference>
<dbReference type="EMBL" id="UOGL01000485">
    <property type="protein sequence ID" value="VAX40828.1"/>
    <property type="molecule type" value="Genomic_DNA"/>
</dbReference>
<protein>
    <recommendedName>
        <fullName evidence="1">Thioredoxin domain-containing protein</fullName>
    </recommendedName>
</protein>
<gene>
    <name evidence="2" type="ORF">MNBD_PLANCTO02-917</name>
</gene>
<dbReference type="SUPFAM" id="SSF52833">
    <property type="entry name" value="Thioredoxin-like"/>
    <property type="match status" value="1"/>
</dbReference>
<dbReference type="InterPro" id="IPR013740">
    <property type="entry name" value="Redoxin"/>
</dbReference>
<dbReference type="PANTHER" id="PTHR42852">
    <property type="entry name" value="THIOL:DISULFIDE INTERCHANGE PROTEIN DSBE"/>
    <property type="match status" value="1"/>
</dbReference>
<dbReference type="PROSITE" id="PS51352">
    <property type="entry name" value="THIOREDOXIN_2"/>
    <property type="match status" value="1"/>
</dbReference>
<evidence type="ECO:0000313" key="2">
    <source>
        <dbReference type="EMBL" id="VAX40828.1"/>
    </source>
</evidence>
<reference evidence="2" key="1">
    <citation type="submission" date="2018-06" db="EMBL/GenBank/DDBJ databases">
        <authorList>
            <person name="Zhirakovskaya E."/>
        </authorList>
    </citation>
    <scope>NUCLEOTIDE SEQUENCE</scope>
</reference>
<dbReference type="CDD" id="cd02966">
    <property type="entry name" value="TlpA_like_family"/>
    <property type="match status" value="1"/>
</dbReference>
<dbReference type="InterPro" id="IPR050553">
    <property type="entry name" value="Thioredoxin_ResA/DsbE_sf"/>
</dbReference>
<feature type="domain" description="Thioredoxin" evidence="1">
    <location>
        <begin position="48"/>
        <end position="218"/>
    </location>
</feature>
<sequence length="220" mass="24036">MGRPSVLAIITQGVIVMKIKSRTSSFFVGLFVLSGLMLLTGCGSKTKTKENPTANDAVAETPSKPEAKTITITQVDVKGFANELAKHKGNVVLVDFWANWCINCKKAFPHTMKLYQSEKENGLDVISFCLGEPEEGGDSKEDQKKQAMEFLTSQKATFTNLITYSESASDDFEINPEGTPPGGIPYYKLYGRNGKLIHTFTTKDGAEKIEAAVKKALAEK</sequence>